<dbReference type="HAMAP" id="MF_00651">
    <property type="entry name" value="Nuclease_YqgF"/>
    <property type="match status" value="1"/>
</dbReference>
<feature type="domain" description="YqgF/RNase H-like" evidence="6">
    <location>
        <begin position="10"/>
        <end position="109"/>
    </location>
</feature>
<dbReference type="Proteomes" id="UP000237040">
    <property type="component" value="Unassembled WGS sequence"/>
</dbReference>
<evidence type="ECO:0000256" key="3">
    <source>
        <dbReference type="ARBA" id="ARBA00022722"/>
    </source>
</evidence>
<evidence type="ECO:0000313" key="8">
    <source>
        <dbReference type="Proteomes" id="UP000237040"/>
    </source>
</evidence>
<proteinExistence type="inferred from homology"/>
<dbReference type="Gene3D" id="3.30.420.140">
    <property type="entry name" value="YqgF/RNase H-like domain"/>
    <property type="match status" value="1"/>
</dbReference>
<keyword evidence="3 5" id="KW-0540">Nuclease</keyword>
<dbReference type="InterPro" id="IPR037027">
    <property type="entry name" value="YqgF/RNaseH-like_dom_sf"/>
</dbReference>
<dbReference type="GO" id="GO:0016788">
    <property type="term" value="F:hydrolase activity, acting on ester bonds"/>
    <property type="evidence" value="ECO:0007669"/>
    <property type="project" value="UniProtKB-UniRule"/>
</dbReference>
<comment type="subcellular location">
    <subcellularLocation>
        <location evidence="5">Cytoplasm</location>
    </subcellularLocation>
</comment>
<dbReference type="PANTHER" id="PTHR33317">
    <property type="entry name" value="POLYNUCLEOTIDYL TRANSFERASE, RIBONUCLEASE H-LIKE SUPERFAMILY PROTEIN"/>
    <property type="match status" value="1"/>
</dbReference>
<keyword evidence="1 5" id="KW-0963">Cytoplasm</keyword>
<comment type="function">
    <text evidence="5">Could be a nuclease involved in processing of the 5'-end of pre-16S rRNA.</text>
</comment>
<gene>
    <name evidence="7" type="ORF">C0189_02390</name>
</gene>
<evidence type="ECO:0000256" key="5">
    <source>
        <dbReference type="HAMAP-Rule" id="MF_00651"/>
    </source>
</evidence>
<evidence type="ECO:0000313" key="7">
    <source>
        <dbReference type="EMBL" id="PMP67846.1"/>
    </source>
</evidence>
<protein>
    <recommendedName>
        <fullName evidence="5">Putative pre-16S rRNA nuclease</fullName>
        <ecNumber evidence="5">3.1.-.-</ecNumber>
    </recommendedName>
</protein>
<dbReference type="GO" id="GO:0005829">
    <property type="term" value="C:cytosol"/>
    <property type="evidence" value="ECO:0007669"/>
    <property type="project" value="TreeGrafter"/>
</dbReference>
<dbReference type="InterPro" id="IPR006641">
    <property type="entry name" value="YqgF/RNaseH-like_dom"/>
</dbReference>
<evidence type="ECO:0000256" key="1">
    <source>
        <dbReference type="ARBA" id="ARBA00022490"/>
    </source>
</evidence>
<dbReference type="GO" id="GO:0004518">
    <property type="term" value="F:nuclease activity"/>
    <property type="evidence" value="ECO:0007669"/>
    <property type="project" value="UniProtKB-KW"/>
</dbReference>
<keyword evidence="4 5" id="KW-0378">Hydrolase</keyword>
<dbReference type="AlphaFoldDB" id="A0A2J6WET8"/>
<dbReference type="EC" id="3.1.-.-" evidence="5"/>
<comment type="similarity">
    <text evidence="5">Belongs to the YqgF HJR family.</text>
</comment>
<name>A0A2J6WET8_9BACT</name>
<dbReference type="InterPro" id="IPR005227">
    <property type="entry name" value="YqgF"/>
</dbReference>
<evidence type="ECO:0000256" key="2">
    <source>
        <dbReference type="ARBA" id="ARBA00022517"/>
    </source>
</evidence>
<dbReference type="CDD" id="cd16964">
    <property type="entry name" value="YqgF"/>
    <property type="match status" value="1"/>
</dbReference>
<dbReference type="PANTHER" id="PTHR33317:SF4">
    <property type="entry name" value="POLYNUCLEOTIDYL TRANSFERASE, RIBONUCLEASE H-LIKE SUPERFAMILY PROTEIN"/>
    <property type="match status" value="1"/>
</dbReference>
<dbReference type="SMART" id="SM00732">
    <property type="entry name" value="YqgFc"/>
    <property type="match status" value="1"/>
</dbReference>
<sequence>MGWLILEQLRPILALDVGNVNIGIAISDKERIFAMPLAVIKRDGNEIEAIKNIITEREVEEIVVGLPKTLSGTIGPQANIVLDFLDELKKVLPEVKFVTWDERYTSVITHKMLRFQGIRSKKERKIKDKFEALFILESYLEFLRRQKREEENG</sequence>
<dbReference type="InterPro" id="IPR012337">
    <property type="entry name" value="RNaseH-like_sf"/>
</dbReference>
<dbReference type="Pfam" id="PF03652">
    <property type="entry name" value="RuvX"/>
    <property type="match status" value="1"/>
</dbReference>
<evidence type="ECO:0000259" key="6">
    <source>
        <dbReference type="SMART" id="SM00732"/>
    </source>
</evidence>
<comment type="caution">
    <text evidence="7">The sequence shown here is derived from an EMBL/GenBank/DDBJ whole genome shotgun (WGS) entry which is preliminary data.</text>
</comment>
<accession>A0A2J6WET8</accession>
<organism evidence="7 8">
    <name type="scientific">Caldisericum exile</name>
    <dbReference type="NCBI Taxonomy" id="693075"/>
    <lineage>
        <taxon>Bacteria</taxon>
        <taxon>Pseudomonadati</taxon>
        <taxon>Caldisericota/Cryosericota group</taxon>
        <taxon>Caldisericota</taxon>
        <taxon>Caldisericia</taxon>
        <taxon>Caldisericales</taxon>
        <taxon>Caldisericaceae</taxon>
        <taxon>Caldisericum</taxon>
    </lineage>
</organism>
<dbReference type="NCBIfam" id="TIGR00250">
    <property type="entry name" value="RNAse_H_YqgF"/>
    <property type="match status" value="1"/>
</dbReference>
<reference evidence="7 8" key="1">
    <citation type="submission" date="2018-01" db="EMBL/GenBank/DDBJ databases">
        <title>Metagenomic assembled genomes from two thermal pools in the Uzon Caldera, Kamchatka, Russia.</title>
        <authorList>
            <person name="Wilkins L."/>
            <person name="Ettinger C."/>
        </authorList>
    </citation>
    <scope>NUCLEOTIDE SEQUENCE [LARGE SCALE GENOMIC DNA]</scope>
    <source>
        <strain evidence="7">ZAV-07</strain>
    </source>
</reference>
<dbReference type="SUPFAM" id="SSF53098">
    <property type="entry name" value="Ribonuclease H-like"/>
    <property type="match status" value="1"/>
</dbReference>
<evidence type="ECO:0000256" key="4">
    <source>
        <dbReference type="ARBA" id="ARBA00022801"/>
    </source>
</evidence>
<dbReference type="EMBL" id="PNIL01000034">
    <property type="protein sequence ID" value="PMP67846.1"/>
    <property type="molecule type" value="Genomic_DNA"/>
</dbReference>
<keyword evidence="2 5" id="KW-0690">Ribosome biogenesis</keyword>
<dbReference type="GO" id="GO:0000967">
    <property type="term" value="P:rRNA 5'-end processing"/>
    <property type="evidence" value="ECO:0007669"/>
    <property type="project" value="UniProtKB-UniRule"/>
</dbReference>